<name>A0AAN9AGH7_HALRR</name>
<dbReference type="Proteomes" id="UP001381693">
    <property type="component" value="Unassembled WGS sequence"/>
</dbReference>
<proteinExistence type="predicted"/>
<accession>A0AAN9AGH7</accession>
<reference evidence="1 2" key="1">
    <citation type="submission" date="2023-11" db="EMBL/GenBank/DDBJ databases">
        <title>Halocaridina rubra genome assembly.</title>
        <authorList>
            <person name="Smith C."/>
        </authorList>
    </citation>
    <scope>NUCLEOTIDE SEQUENCE [LARGE SCALE GENOMIC DNA]</scope>
    <source>
        <strain evidence="1">EP-1</strain>
        <tissue evidence="1">Whole</tissue>
    </source>
</reference>
<sequence>MSSWNTYMYPPRLRSEVENWYLHTAVVGQKPTFCRFVWHLAKVSRQISFPASPLWGKKLLSFLRSNVGSAQNSMMELFTRYADGNLDADVFLQDVGLMISNE</sequence>
<evidence type="ECO:0000313" key="1">
    <source>
        <dbReference type="EMBL" id="KAK7086473.1"/>
    </source>
</evidence>
<protein>
    <submittedName>
        <fullName evidence="1">Uncharacterized protein</fullName>
    </submittedName>
</protein>
<comment type="caution">
    <text evidence="1">The sequence shown here is derived from an EMBL/GenBank/DDBJ whole genome shotgun (WGS) entry which is preliminary data.</text>
</comment>
<organism evidence="1 2">
    <name type="scientific">Halocaridina rubra</name>
    <name type="common">Hawaiian red shrimp</name>
    <dbReference type="NCBI Taxonomy" id="373956"/>
    <lineage>
        <taxon>Eukaryota</taxon>
        <taxon>Metazoa</taxon>
        <taxon>Ecdysozoa</taxon>
        <taxon>Arthropoda</taxon>
        <taxon>Crustacea</taxon>
        <taxon>Multicrustacea</taxon>
        <taxon>Malacostraca</taxon>
        <taxon>Eumalacostraca</taxon>
        <taxon>Eucarida</taxon>
        <taxon>Decapoda</taxon>
        <taxon>Pleocyemata</taxon>
        <taxon>Caridea</taxon>
        <taxon>Atyoidea</taxon>
        <taxon>Atyidae</taxon>
        <taxon>Halocaridina</taxon>
    </lineage>
</organism>
<gene>
    <name evidence="1" type="ORF">SK128_016006</name>
</gene>
<keyword evidence="2" id="KW-1185">Reference proteome</keyword>
<dbReference type="AlphaFoldDB" id="A0AAN9AGH7"/>
<feature type="non-terminal residue" evidence="1">
    <location>
        <position position="102"/>
    </location>
</feature>
<dbReference type="EMBL" id="JAXCGZ010000177">
    <property type="protein sequence ID" value="KAK7086473.1"/>
    <property type="molecule type" value="Genomic_DNA"/>
</dbReference>
<evidence type="ECO:0000313" key="2">
    <source>
        <dbReference type="Proteomes" id="UP001381693"/>
    </source>
</evidence>